<feature type="chain" id="PRO_5046988957" evidence="1">
    <location>
        <begin position="24"/>
        <end position="154"/>
    </location>
</feature>
<dbReference type="EMBL" id="JBHSCZ010000001">
    <property type="protein sequence ID" value="MFC4261316.1"/>
    <property type="molecule type" value="Genomic_DNA"/>
</dbReference>
<keyword evidence="1" id="KW-0732">Signal</keyword>
<name>A0ABV8QM57_9BACT</name>
<evidence type="ECO:0000259" key="2">
    <source>
        <dbReference type="Pfam" id="PF03168"/>
    </source>
</evidence>
<reference evidence="4" key="1">
    <citation type="journal article" date="2019" name="Int. J. Syst. Evol. Microbiol.">
        <title>The Global Catalogue of Microorganisms (GCM) 10K type strain sequencing project: providing services to taxonomists for standard genome sequencing and annotation.</title>
        <authorList>
            <consortium name="The Broad Institute Genomics Platform"/>
            <consortium name="The Broad Institute Genome Sequencing Center for Infectious Disease"/>
            <person name="Wu L."/>
            <person name="Ma J."/>
        </authorList>
    </citation>
    <scope>NUCLEOTIDE SEQUENCE [LARGE SCALE GENOMIC DNA]</scope>
    <source>
        <strain evidence="4">CECT 8289</strain>
    </source>
</reference>
<evidence type="ECO:0000313" key="3">
    <source>
        <dbReference type="EMBL" id="MFC4261316.1"/>
    </source>
</evidence>
<evidence type="ECO:0000256" key="1">
    <source>
        <dbReference type="SAM" id="SignalP"/>
    </source>
</evidence>
<dbReference type="PROSITE" id="PS51257">
    <property type="entry name" value="PROKAR_LIPOPROTEIN"/>
    <property type="match status" value="1"/>
</dbReference>
<evidence type="ECO:0000313" key="4">
    <source>
        <dbReference type="Proteomes" id="UP001595907"/>
    </source>
</evidence>
<dbReference type="Gene3D" id="2.60.40.1820">
    <property type="match status" value="1"/>
</dbReference>
<dbReference type="Proteomes" id="UP001595907">
    <property type="component" value="Unassembled WGS sequence"/>
</dbReference>
<dbReference type="SUPFAM" id="SSF117070">
    <property type="entry name" value="LEA14-like"/>
    <property type="match status" value="1"/>
</dbReference>
<gene>
    <name evidence="3" type="ORF">ACFOWM_00370</name>
</gene>
<proteinExistence type="predicted"/>
<comment type="caution">
    <text evidence="3">The sequence shown here is derived from an EMBL/GenBank/DDBJ whole genome shotgun (WGS) entry which is preliminary data.</text>
</comment>
<dbReference type="Pfam" id="PF03168">
    <property type="entry name" value="LEA_2"/>
    <property type="match status" value="1"/>
</dbReference>
<sequence length="154" mass="17238">MKKGFTSTIVVMLIMVLFSSSCQQPKELVFKEYNGLTVDQLSFAGAALKVNLVYYNPNNFGLQLNRTDLDIYVDSTFLGHSSQDIQIAIPKRDNFTIPLKVDLDLKNLLKNGITSLFNKEVAIRLVGTVKVGKAGIYKSFPVDYTSKQNFSVFN</sequence>
<organism evidence="3 4">
    <name type="scientific">Ferruginibacter yonginensis</name>
    <dbReference type="NCBI Taxonomy" id="1310416"/>
    <lineage>
        <taxon>Bacteria</taxon>
        <taxon>Pseudomonadati</taxon>
        <taxon>Bacteroidota</taxon>
        <taxon>Chitinophagia</taxon>
        <taxon>Chitinophagales</taxon>
        <taxon>Chitinophagaceae</taxon>
        <taxon>Ferruginibacter</taxon>
    </lineage>
</organism>
<feature type="signal peptide" evidence="1">
    <location>
        <begin position="1"/>
        <end position="23"/>
    </location>
</feature>
<keyword evidence="4" id="KW-1185">Reference proteome</keyword>
<dbReference type="InterPro" id="IPR004864">
    <property type="entry name" value="LEA_2"/>
</dbReference>
<dbReference type="RefSeq" id="WP_379705433.1">
    <property type="nucleotide sequence ID" value="NZ_JBHSCZ010000001.1"/>
</dbReference>
<feature type="domain" description="Late embryogenesis abundant protein LEA-2 subgroup" evidence="2">
    <location>
        <begin position="54"/>
        <end position="142"/>
    </location>
</feature>
<accession>A0ABV8QM57</accession>
<protein>
    <submittedName>
        <fullName evidence="3">LEA type 2 family protein</fullName>
    </submittedName>
</protein>